<keyword evidence="9" id="KW-0294">Fucose metabolism</keyword>
<evidence type="ECO:0000256" key="5">
    <source>
        <dbReference type="ARBA" id="ARBA00022692"/>
    </source>
</evidence>
<reference evidence="14" key="1">
    <citation type="journal article" date="2016" name="Nature">
        <title>The genome of the seagrass Zostera marina reveals angiosperm adaptation to the sea.</title>
        <authorList>
            <person name="Olsen J.L."/>
            <person name="Rouze P."/>
            <person name="Verhelst B."/>
            <person name="Lin Y.-C."/>
            <person name="Bayer T."/>
            <person name="Collen J."/>
            <person name="Dattolo E."/>
            <person name="De Paoli E."/>
            <person name="Dittami S."/>
            <person name="Maumus F."/>
            <person name="Michel G."/>
            <person name="Kersting A."/>
            <person name="Lauritano C."/>
            <person name="Lohaus R."/>
            <person name="Toepel M."/>
            <person name="Tonon T."/>
            <person name="Vanneste K."/>
            <person name="Amirebrahimi M."/>
            <person name="Brakel J."/>
            <person name="Bostroem C."/>
            <person name="Chovatia M."/>
            <person name="Grimwood J."/>
            <person name="Jenkins J.W."/>
            <person name="Jueterbock A."/>
            <person name="Mraz A."/>
            <person name="Stam W.T."/>
            <person name="Tice H."/>
            <person name="Bornberg-Bauer E."/>
            <person name="Green P.J."/>
            <person name="Pearson G.A."/>
            <person name="Procaccini G."/>
            <person name="Duarte C.M."/>
            <person name="Schmutz J."/>
            <person name="Reusch T.B.H."/>
            <person name="Van de Peer Y."/>
        </authorList>
    </citation>
    <scope>NUCLEOTIDE SEQUENCE [LARGE SCALE GENOMIC DNA]</scope>
    <source>
        <strain evidence="14">cv. Finnish</strain>
    </source>
</reference>
<dbReference type="PANTHER" id="PTHR31933">
    <property type="entry name" value="O-FUCOSYLTRANSFERASE 2-RELATED"/>
    <property type="match status" value="1"/>
</dbReference>
<feature type="transmembrane region" description="Helical" evidence="12">
    <location>
        <begin position="51"/>
        <end position="77"/>
    </location>
</feature>
<comment type="caution">
    <text evidence="13">The sequence shown here is derived from an EMBL/GenBank/DDBJ whole genome shotgun (WGS) entry which is preliminary data.</text>
</comment>
<comment type="subcellular location">
    <subcellularLocation>
        <location evidence="1">Membrane</location>
        <topology evidence="1">Single-pass membrane protein</topology>
    </subcellularLocation>
</comment>
<evidence type="ECO:0000256" key="10">
    <source>
        <dbReference type="ARBA" id="ARBA00023277"/>
    </source>
</evidence>
<dbReference type="InterPro" id="IPR024709">
    <property type="entry name" value="FucosylTrfase_pln"/>
</dbReference>
<organism evidence="13 14">
    <name type="scientific">Zostera marina</name>
    <name type="common">Eelgrass</name>
    <dbReference type="NCBI Taxonomy" id="29655"/>
    <lineage>
        <taxon>Eukaryota</taxon>
        <taxon>Viridiplantae</taxon>
        <taxon>Streptophyta</taxon>
        <taxon>Embryophyta</taxon>
        <taxon>Tracheophyta</taxon>
        <taxon>Spermatophyta</taxon>
        <taxon>Magnoliopsida</taxon>
        <taxon>Liliopsida</taxon>
        <taxon>Zosteraceae</taxon>
        <taxon>Zostera</taxon>
    </lineage>
</organism>
<keyword evidence="10" id="KW-0119">Carbohydrate metabolism</keyword>
<dbReference type="GO" id="GO:0006004">
    <property type="term" value="P:fucose metabolic process"/>
    <property type="evidence" value="ECO:0007669"/>
    <property type="project" value="UniProtKB-KW"/>
</dbReference>
<evidence type="ECO:0000256" key="11">
    <source>
        <dbReference type="ARBA" id="ARBA00030350"/>
    </source>
</evidence>
<accession>A0A0K9P9U1</accession>
<evidence type="ECO:0000313" key="13">
    <source>
        <dbReference type="EMBL" id="KMZ65027.1"/>
    </source>
</evidence>
<dbReference type="PIRSF" id="PIRSF009360">
    <property type="entry name" value="UCP009360"/>
    <property type="match status" value="1"/>
</dbReference>
<keyword evidence="6 12" id="KW-1133">Transmembrane helix</keyword>
<dbReference type="OrthoDB" id="1882547at2759"/>
<evidence type="ECO:0000256" key="4">
    <source>
        <dbReference type="ARBA" id="ARBA00022679"/>
    </source>
</evidence>
<dbReference type="PANTHER" id="PTHR31933:SF5">
    <property type="entry name" value="O-FUCOSYLTRANSFERASE 31"/>
    <property type="match status" value="1"/>
</dbReference>
<name>A0A0K9P9U1_ZOSMR</name>
<evidence type="ECO:0000256" key="6">
    <source>
        <dbReference type="ARBA" id="ARBA00022989"/>
    </source>
</evidence>
<evidence type="ECO:0000256" key="9">
    <source>
        <dbReference type="ARBA" id="ARBA00023253"/>
    </source>
</evidence>
<evidence type="ECO:0000313" key="14">
    <source>
        <dbReference type="Proteomes" id="UP000036987"/>
    </source>
</evidence>
<sequence length="559" mass="63572">MRKLQPHSSSSYLSFLHSRSPRATNLPTSSDFCSRSTVRSRRRRRSTIMRFFSDHYPTSVAGGGPIVALLLLLLPIFSPTLFKPHGCASPSLFSEWNAPKPRHRILLEEALQRRTLDEVKSSLWEPLNPQGWKPCDKSSNINLPDFPKASSRRGYIQVFLDGGLNQQRMGICDAVAVAIILNATLFSTFGYSTFADIFDVDRFIDVLKDDVSIVRELPPEYSWSTREYYSVAIRATRVKTAPLRASAHWYLKNVVPVLSSYGIAAISPFSHRLAFDNLPDEIQRMRCKVNFEALDFVPHLKNLGDIIVQRMRLPFYPQLDLNDEYRQESIFENHRSRKFVALHLRFDKDMAAHSACDFGGGIAEKLALAKYRQTLWQGGVLNSQFTDDELRNQGRCPLTPEEVGLLLAALGFDNDTRVYLASHKVYGGEARLSTLRKLFPLMEDKKSLASKEELAMVDGKASLLAAVDYYVSMQSDIFTSASPGNMHNAVECYRTYKNLKTIRPYMPLLGQLFINKSMDWSEFHNAIQAGHKNRQGQIRLRKEKQSIYTYPAPDCMCQT</sequence>
<dbReference type="GO" id="GO:0016020">
    <property type="term" value="C:membrane"/>
    <property type="evidence" value="ECO:0007669"/>
    <property type="project" value="UniProtKB-SubCell"/>
</dbReference>
<evidence type="ECO:0000256" key="2">
    <source>
        <dbReference type="ARBA" id="ARBA00007737"/>
    </source>
</evidence>
<dbReference type="InterPro" id="IPR052272">
    <property type="entry name" value="GT106_glycosyltransferase"/>
</dbReference>
<dbReference type="GO" id="GO:0016757">
    <property type="term" value="F:glycosyltransferase activity"/>
    <property type="evidence" value="ECO:0007669"/>
    <property type="project" value="UniProtKB-KW"/>
</dbReference>
<comment type="similarity">
    <text evidence="2">Belongs to the glycosyltransferase GT106 family.</text>
</comment>
<keyword evidence="14" id="KW-1185">Reference proteome</keyword>
<keyword evidence="5 12" id="KW-0812">Transmembrane</keyword>
<keyword evidence="4 13" id="KW-0808">Transferase</keyword>
<gene>
    <name evidence="13" type="ORF">ZOSMA_33G00580</name>
</gene>
<evidence type="ECO:0000256" key="1">
    <source>
        <dbReference type="ARBA" id="ARBA00004167"/>
    </source>
</evidence>
<dbReference type="CDD" id="cd11299">
    <property type="entry name" value="O-FucT_plant"/>
    <property type="match status" value="1"/>
</dbReference>
<protein>
    <recommendedName>
        <fullName evidence="11">O-fucosyltransferase family protein</fullName>
    </recommendedName>
</protein>
<proteinExistence type="inferred from homology"/>
<evidence type="ECO:0000256" key="12">
    <source>
        <dbReference type="SAM" id="Phobius"/>
    </source>
</evidence>
<dbReference type="EMBL" id="LFYR01001077">
    <property type="protein sequence ID" value="KMZ65027.1"/>
    <property type="molecule type" value="Genomic_DNA"/>
</dbReference>
<keyword evidence="7 12" id="KW-0472">Membrane</keyword>
<dbReference type="Pfam" id="PF10250">
    <property type="entry name" value="O-FucT"/>
    <property type="match status" value="1"/>
</dbReference>
<dbReference type="Proteomes" id="UP000036987">
    <property type="component" value="Unassembled WGS sequence"/>
</dbReference>
<evidence type="ECO:0000256" key="3">
    <source>
        <dbReference type="ARBA" id="ARBA00022676"/>
    </source>
</evidence>
<keyword evidence="8" id="KW-0325">Glycoprotein</keyword>
<keyword evidence="3 13" id="KW-0328">Glycosyltransferase</keyword>
<evidence type="ECO:0000256" key="7">
    <source>
        <dbReference type="ARBA" id="ARBA00023136"/>
    </source>
</evidence>
<dbReference type="AlphaFoldDB" id="A0A0K9P9U1"/>
<evidence type="ECO:0000256" key="8">
    <source>
        <dbReference type="ARBA" id="ARBA00023180"/>
    </source>
</evidence>
<dbReference type="InterPro" id="IPR019378">
    <property type="entry name" value="GDP-Fuc_O-FucTrfase"/>
</dbReference>